<accession>E1WPB0</accession>
<reference evidence="1 2" key="1">
    <citation type="journal article" date="2010" name="Microbiology">
        <title>Twenty-eight divergent polysaccharide loci specifying within- and amongst-strain capsule diversity in three strains of Bacteroides fragilis.</title>
        <authorList>
            <person name="Patrick S."/>
            <person name="Blakely G.W."/>
            <person name="Houston S."/>
            <person name="Moore J."/>
            <person name="Abratt V.R."/>
            <person name="Bertalan M."/>
            <person name="Cerdeno-Tarraga A.M."/>
            <person name="Quail M.A."/>
            <person name="Corton N."/>
            <person name="Corton C."/>
            <person name="Bignell A."/>
            <person name="Barron A."/>
            <person name="Clark L."/>
            <person name="Bentley S.D."/>
            <person name="Parkhill J."/>
        </authorList>
    </citation>
    <scope>NUCLEOTIDE SEQUENCE [LARGE SCALE GENOMIC DNA]</scope>
    <source>
        <strain evidence="1 2">638R</strain>
    </source>
</reference>
<dbReference type="HOGENOM" id="CLU_1599405_0_0_10"/>
<dbReference type="AlphaFoldDB" id="E1WPB0"/>
<protein>
    <submittedName>
        <fullName evidence="1">Putative lipoprotein</fullName>
    </submittedName>
</protein>
<dbReference type="KEGG" id="bfg:BF638R_2559"/>
<sequence>MSDLIGFQKNNLLGVKYPSFDGLTYINTYSVEAFKLLVNCKTLYIKVLSHVNQLFFTYGCNIGFVAVAGVPKEPMIAIVANSSGRIFPLLMEKSDIGKTTLPIAKATFNKKSTSKTYSRRTSFWDYEEERMNDVDNWSDPYGDEQAFYDGWSREDVESGLADAYEG</sequence>
<gene>
    <name evidence="1" type="ordered locus">BF638R_2559</name>
</gene>
<dbReference type="RefSeq" id="WP_014298994.1">
    <property type="nucleotide sequence ID" value="NC_016776.1"/>
</dbReference>
<dbReference type="PATRIC" id="fig|862962.3.peg.2626"/>
<keyword evidence="1" id="KW-0449">Lipoprotein</keyword>
<evidence type="ECO:0000313" key="1">
    <source>
        <dbReference type="EMBL" id="CBW23065.1"/>
    </source>
</evidence>
<dbReference type="EMBL" id="FQ312004">
    <property type="protein sequence ID" value="CBW23065.1"/>
    <property type="molecule type" value="Genomic_DNA"/>
</dbReference>
<dbReference type="Proteomes" id="UP000008560">
    <property type="component" value="Chromosome"/>
</dbReference>
<proteinExistence type="predicted"/>
<organism evidence="1 2">
    <name type="scientific">Bacteroides fragilis (strain 638R)</name>
    <dbReference type="NCBI Taxonomy" id="862962"/>
    <lineage>
        <taxon>Bacteria</taxon>
        <taxon>Pseudomonadati</taxon>
        <taxon>Bacteroidota</taxon>
        <taxon>Bacteroidia</taxon>
        <taxon>Bacteroidales</taxon>
        <taxon>Bacteroidaceae</taxon>
        <taxon>Bacteroides</taxon>
    </lineage>
</organism>
<evidence type="ECO:0000313" key="2">
    <source>
        <dbReference type="Proteomes" id="UP000008560"/>
    </source>
</evidence>
<name>E1WPB0_BACF6</name>